<organism evidence="6 7">
    <name type="scientific">Ganoderma sinense ZZ0214-1</name>
    <dbReference type="NCBI Taxonomy" id="1077348"/>
    <lineage>
        <taxon>Eukaryota</taxon>
        <taxon>Fungi</taxon>
        <taxon>Dikarya</taxon>
        <taxon>Basidiomycota</taxon>
        <taxon>Agaricomycotina</taxon>
        <taxon>Agaricomycetes</taxon>
        <taxon>Polyporales</taxon>
        <taxon>Polyporaceae</taxon>
        <taxon>Ganoderma</taxon>
    </lineage>
</organism>
<reference evidence="6 7" key="1">
    <citation type="journal article" date="2015" name="Sci. Rep.">
        <title>Chromosome-level genome map provides insights into diverse defense mechanisms in the medicinal fungus Ganoderma sinense.</title>
        <authorList>
            <person name="Zhu Y."/>
            <person name="Xu J."/>
            <person name="Sun C."/>
            <person name="Zhou S."/>
            <person name="Xu H."/>
            <person name="Nelson D.R."/>
            <person name="Qian J."/>
            <person name="Song J."/>
            <person name="Luo H."/>
            <person name="Xiang L."/>
            <person name="Li Y."/>
            <person name="Xu Z."/>
            <person name="Ji A."/>
            <person name="Wang L."/>
            <person name="Lu S."/>
            <person name="Hayward A."/>
            <person name="Sun W."/>
            <person name="Li X."/>
            <person name="Schwartz D.C."/>
            <person name="Wang Y."/>
            <person name="Chen S."/>
        </authorList>
    </citation>
    <scope>NUCLEOTIDE SEQUENCE [LARGE SCALE GENOMIC DNA]</scope>
    <source>
        <strain evidence="6 7">ZZ0214-1</strain>
    </source>
</reference>
<protein>
    <recommendedName>
        <fullName evidence="4">aldehyde dehydrogenase (NAD(+))</fullName>
        <ecNumber evidence="4">1.2.1.3</ecNumber>
    </recommendedName>
</protein>
<dbReference type="SUPFAM" id="SSF53720">
    <property type="entry name" value="ALDH-like"/>
    <property type="match status" value="1"/>
</dbReference>
<comment type="similarity">
    <text evidence="1">Belongs to the aldehyde dehydrogenase family.</text>
</comment>
<keyword evidence="3" id="KW-0520">NAD</keyword>
<dbReference type="EMBL" id="AYKW01000001">
    <property type="protein sequence ID" value="PIL36710.1"/>
    <property type="molecule type" value="Genomic_DNA"/>
</dbReference>
<dbReference type="STRING" id="1077348.A0A2G8SSH8"/>
<evidence type="ECO:0000256" key="3">
    <source>
        <dbReference type="ARBA" id="ARBA00023027"/>
    </source>
</evidence>
<comment type="caution">
    <text evidence="6">The sequence shown here is derived from an EMBL/GenBank/DDBJ whole genome shotgun (WGS) entry which is preliminary data.</text>
</comment>
<dbReference type="FunFam" id="3.40.605.10:FF:000029">
    <property type="entry name" value="Aldehyde dehydrogenase, mitochondrial"/>
    <property type="match status" value="1"/>
</dbReference>
<proteinExistence type="inferred from homology"/>
<evidence type="ECO:0000256" key="2">
    <source>
        <dbReference type="ARBA" id="ARBA00023002"/>
    </source>
</evidence>
<name>A0A2G8SSH8_9APHY</name>
<keyword evidence="7" id="KW-1185">Reference proteome</keyword>
<dbReference type="Gene3D" id="3.40.605.10">
    <property type="entry name" value="Aldehyde Dehydrogenase, Chain A, domain 1"/>
    <property type="match status" value="1"/>
</dbReference>
<sequence>MLARQYLSFPWSSARFCHGFTNRTLATPDRYLSSTSSTIFAHHQHTMAAPVSIAIPASTKKISVPTGLFINNEFVPSVDSKDTIQCINPATEEVICSVVAASEKDIDVAVAAAREAFKTTWGKNVTGFERSRLINKLADLIERDAQELAELESLNNGKPVKIARDSDIADSVQCLRYYAGWADKILGQAIEVDNKTKFAFTRHDPIGVCGQIIPWNYPINMW</sequence>
<evidence type="ECO:0000256" key="1">
    <source>
        <dbReference type="ARBA" id="ARBA00009986"/>
    </source>
</evidence>
<gene>
    <name evidence="6" type="ORF">GSI_00399</name>
</gene>
<dbReference type="InterPro" id="IPR015590">
    <property type="entry name" value="Aldehyde_DH_dom"/>
</dbReference>
<accession>A0A2G8SSH8</accession>
<dbReference type="PANTHER" id="PTHR11699">
    <property type="entry name" value="ALDEHYDE DEHYDROGENASE-RELATED"/>
    <property type="match status" value="1"/>
</dbReference>
<evidence type="ECO:0000313" key="7">
    <source>
        <dbReference type="Proteomes" id="UP000230002"/>
    </source>
</evidence>
<feature type="domain" description="Aldehyde dehydrogenase" evidence="5">
    <location>
        <begin position="80"/>
        <end position="221"/>
    </location>
</feature>
<dbReference type="InterPro" id="IPR016162">
    <property type="entry name" value="Ald_DH_N"/>
</dbReference>
<dbReference type="Pfam" id="PF00171">
    <property type="entry name" value="Aldedh"/>
    <property type="match status" value="1"/>
</dbReference>
<dbReference type="InterPro" id="IPR016161">
    <property type="entry name" value="Ald_DH/histidinol_DH"/>
</dbReference>
<dbReference type="Proteomes" id="UP000230002">
    <property type="component" value="Unassembled WGS sequence"/>
</dbReference>
<dbReference type="OrthoDB" id="310895at2759"/>
<evidence type="ECO:0000259" key="5">
    <source>
        <dbReference type="Pfam" id="PF00171"/>
    </source>
</evidence>
<evidence type="ECO:0000313" key="6">
    <source>
        <dbReference type="EMBL" id="PIL36710.1"/>
    </source>
</evidence>
<dbReference type="GO" id="GO:0004029">
    <property type="term" value="F:aldehyde dehydrogenase (NAD+) activity"/>
    <property type="evidence" value="ECO:0007669"/>
    <property type="project" value="UniProtKB-EC"/>
</dbReference>
<dbReference type="EC" id="1.2.1.3" evidence="4"/>
<dbReference type="AlphaFoldDB" id="A0A2G8SSH8"/>
<evidence type="ECO:0000256" key="4">
    <source>
        <dbReference type="ARBA" id="ARBA00024226"/>
    </source>
</evidence>
<keyword evidence="2" id="KW-0560">Oxidoreductase</keyword>